<dbReference type="InterPro" id="IPR040211">
    <property type="entry name" value="SERF1/2-like"/>
</dbReference>
<comment type="similarity">
    <text evidence="1">Belongs to the SERF family.</text>
</comment>
<feature type="domain" description="Small EDRK-rich factor-like N-terminal" evidence="3">
    <location>
        <begin position="34"/>
        <end position="66"/>
    </location>
</feature>
<evidence type="ECO:0000259" key="3">
    <source>
        <dbReference type="Pfam" id="PF04419"/>
    </source>
</evidence>
<feature type="compositionally biased region" description="Basic and acidic residues" evidence="2">
    <location>
        <begin position="47"/>
        <end position="59"/>
    </location>
</feature>
<proteinExistence type="inferred from homology"/>
<dbReference type="PANTHER" id="PTHR13596:SF0">
    <property type="entry name" value="SI:CH211-39K3.2-RELATED"/>
    <property type="match status" value="1"/>
</dbReference>
<evidence type="ECO:0000256" key="1">
    <source>
        <dbReference type="ARBA" id="ARBA00007309"/>
    </source>
</evidence>
<organism evidence="4 5">
    <name type="scientific">Silurus asotus</name>
    <name type="common">Amur catfish</name>
    <name type="synonym">Parasilurus asotus</name>
    <dbReference type="NCBI Taxonomy" id="30991"/>
    <lineage>
        <taxon>Eukaryota</taxon>
        <taxon>Metazoa</taxon>
        <taxon>Chordata</taxon>
        <taxon>Craniata</taxon>
        <taxon>Vertebrata</taxon>
        <taxon>Euteleostomi</taxon>
        <taxon>Actinopterygii</taxon>
        <taxon>Neopterygii</taxon>
        <taxon>Teleostei</taxon>
        <taxon>Ostariophysi</taxon>
        <taxon>Siluriformes</taxon>
        <taxon>Siluridae</taxon>
        <taxon>Silurus</taxon>
    </lineage>
</organism>
<feature type="compositionally biased region" description="Basic and acidic residues" evidence="2">
    <location>
        <begin position="79"/>
        <end position="89"/>
    </location>
</feature>
<feature type="region of interest" description="Disordered" evidence="2">
    <location>
        <begin position="24"/>
        <end position="89"/>
    </location>
</feature>
<keyword evidence="5" id="KW-1185">Reference proteome</keyword>
<evidence type="ECO:0000256" key="2">
    <source>
        <dbReference type="SAM" id="MobiDB-lite"/>
    </source>
</evidence>
<comment type="caution">
    <text evidence="4">The sequence shown here is derived from an EMBL/GenBank/DDBJ whole genome shotgun (WGS) entry which is preliminary data.</text>
</comment>
<name>A0AAD5A3M3_SILAS</name>
<dbReference type="InterPro" id="IPR007513">
    <property type="entry name" value="SERF-like_N"/>
</dbReference>
<accession>A0AAD5A3M3</accession>
<evidence type="ECO:0000313" key="5">
    <source>
        <dbReference type="Proteomes" id="UP001205998"/>
    </source>
</evidence>
<dbReference type="Proteomes" id="UP001205998">
    <property type="component" value="Unassembled WGS sequence"/>
</dbReference>
<gene>
    <name evidence="4" type="ORF">C0J50_6756</name>
</gene>
<protein>
    <submittedName>
        <fullName evidence="4">Small EDRK-rich factor 2</fullName>
    </submittedName>
</protein>
<reference evidence="4" key="1">
    <citation type="submission" date="2018-07" db="EMBL/GenBank/DDBJ databases">
        <title>Comparative genomics of catfishes provides insights into carnivory and benthic adaptation.</title>
        <authorList>
            <person name="Zhang Y."/>
            <person name="Wang D."/>
            <person name="Peng Z."/>
            <person name="Zheng S."/>
            <person name="Shao F."/>
            <person name="Tao W."/>
        </authorList>
    </citation>
    <scope>NUCLEOTIDE SEQUENCE</scope>
    <source>
        <strain evidence="4">Chongqing</strain>
    </source>
</reference>
<dbReference type="Pfam" id="PF04419">
    <property type="entry name" value="SERF-like_N"/>
    <property type="match status" value="1"/>
</dbReference>
<evidence type="ECO:0000313" key="4">
    <source>
        <dbReference type="EMBL" id="KAI5608617.1"/>
    </source>
</evidence>
<dbReference type="AlphaFoldDB" id="A0AAD5A3M3"/>
<dbReference type="EMBL" id="MU582332">
    <property type="protein sequence ID" value="KAI5608617.1"/>
    <property type="molecule type" value="Genomic_DNA"/>
</dbReference>
<dbReference type="PANTHER" id="PTHR13596">
    <property type="entry name" value="SMALL EDRK-RICH FACTOR 1"/>
    <property type="match status" value="1"/>
</dbReference>
<sequence>MMNFEKEGWVTIVEDDFKFHSFQPRTDIHGYRGGNQRELARQKHAKKQTENTKGRKDDGLSAAARKQRDAEIMQQKQKKANDKPEPKSK</sequence>